<dbReference type="InterPro" id="IPR000152">
    <property type="entry name" value="EGF-type_Asp/Asn_hydroxyl_site"/>
</dbReference>
<keyword evidence="4" id="KW-0106">Calcium</keyword>
<accession>B3SDN4</accession>
<dbReference type="SMART" id="SM00179">
    <property type="entry name" value="EGF_CA"/>
    <property type="match status" value="2"/>
</dbReference>
<evidence type="ECO:0000256" key="8">
    <source>
        <dbReference type="SAM" id="Phobius"/>
    </source>
</evidence>
<evidence type="ECO:0000259" key="9">
    <source>
        <dbReference type="PROSITE" id="PS50026"/>
    </source>
</evidence>
<keyword evidence="2" id="KW-0732">Signal</keyword>
<sequence length="196" mass="21598">MCQGITSTTIVNENLCNQEGLDCDLRATCVRSILNDTIYYQCRCANGYYGDGIKCEDINECNSSQSVCTLQHQICINTDGDFRCRCDQETTGISYHKNCTECNANCSNTTVCVVTNDDRAICSLAPASLRLVTRCIPGKEGICPIPPSFDFRTITGLITGGVAFVVIVCLLSIFCYLKRKSAAKLEDDKQEHKQKS</sequence>
<evidence type="ECO:0000256" key="6">
    <source>
        <dbReference type="ARBA" id="ARBA00023180"/>
    </source>
</evidence>
<evidence type="ECO:0000256" key="4">
    <source>
        <dbReference type="ARBA" id="ARBA00022837"/>
    </source>
</evidence>
<dbReference type="PANTHER" id="PTHR24039:SF28">
    <property type="entry name" value="EGF-LIKE DOMAIN-CONTAINING PROTEIN"/>
    <property type="match status" value="1"/>
</dbReference>
<evidence type="ECO:0000313" key="11">
    <source>
        <dbReference type="Proteomes" id="UP000009022"/>
    </source>
</evidence>
<dbReference type="GeneID" id="6759567"/>
<dbReference type="KEGG" id="tad:TRIADDRAFT_62391"/>
<dbReference type="PROSITE" id="PS01186">
    <property type="entry name" value="EGF_2"/>
    <property type="match status" value="1"/>
</dbReference>
<keyword evidence="6" id="KW-0325">Glycoprotein</keyword>
<dbReference type="InterPro" id="IPR001881">
    <property type="entry name" value="EGF-like_Ca-bd_dom"/>
</dbReference>
<dbReference type="PANTHER" id="PTHR24039">
    <property type="entry name" value="FIBRILLIN-RELATED"/>
    <property type="match status" value="1"/>
</dbReference>
<protein>
    <recommendedName>
        <fullName evidence="9">EGF-like domain-containing protein</fullName>
    </recommendedName>
</protein>
<keyword evidence="11" id="KW-1185">Reference proteome</keyword>
<dbReference type="GO" id="GO:0005509">
    <property type="term" value="F:calcium ion binding"/>
    <property type="evidence" value="ECO:0007669"/>
    <property type="project" value="InterPro"/>
</dbReference>
<dbReference type="PROSITE" id="PS00010">
    <property type="entry name" value="ASX_HYDROXYL"/>
    <property type="match status" value="1"/>
</dbReference>
<dbReference type="PhylomeDB" id="B3SDN4"/>
<dbReference type="OrthoDB" id="10045365at2759"/>
<dbReference type="AlphaFoldDB" id="B3SDN4"/>
<keyword evidence="3" id="KW-0677">Repeat</keyword>
<dbReference type="InterPro" id="IPR018097">
    <property type="entry name" value="EGF_Ca-bd_CS"/>
</dbReference>
<keyword evidence="1 7" id="KW-0245">EGF-like domain</keyword>
<keyword evidence="8" id="KW-0472">Membrane</keyword>
<dbReference type="InterPro" id="IPR000742">
    <property type="entry name" value="EGF"/>
</dbReference>
<dbReference type="PROSITE" id="PS01187">
    <property type="entry name" value="EGF_CA"/>
    <property type="match status" value="1"/>
</dbReference>
<dbReference type="InterPro" id="IPR049883">
    <property type="entry name" value="NOTCH1_EGF-like"/>
</dbReference>
<dbReference type="Gene3D" id="2.10.25.10">
    <property type="entry name" value="Laminin"/>
    <property type="match status" value="2"/>
</dbReference>
<evidence type="ECO:0000256" key="7">
    <source>
        <dbReference type="PROSITE-ProRule" id="PRU00076"/>
    </source>
</evidence>
<organism evidence="10 11">
    <name type="scientific">Trichoplax adhaerens</name>
    <name type="common">Trichoplax reptans</name>
    <dbReference type="NCBI Taxonomy" id="10228"/>
    <lineage>
        <taxon>Eukaryota</taxon>
        <taxon>Metazoa</taxon>
        <taxon>Placozoa</taxon>
        <taxon>Uniplacotomia</taxon>
        <taxon>Trichoplacea</taxon>
        <taxon>Trichoplacidae</taxon>
        <taxon>Trichoplax</taxon>
    </lineage>
</organism>
<dbReference type="CTD" id="6759567"/>
<dbReference type="Pfam" id="PF07645">
    <property type="entry name" value="EGF_CA"/>
    <property type="match status" value="1"/>
</dbReference>
<evidence type="ECO:0000256" key="3">
    <source>
        <dbReference type="ARBA" id="ARBA00022737"/>
    </source>
</evidence>
<keyword evidence="8" id="KW-0812">Transmembrane</keyword>
<comment type="caution">
    <text evidence="7">Lacks conserved residue(s) required for the propagation of feature annotation.</text>
</comment>
<reference evidence="10 11" key="1">
    <citation type="journal article" date="2008" name="Nature">
        <title>The Trichoplax genome and the nature of placozoans.</title>
        <authorList>
            <person name="Srivastava M."/>
            <person name="Begovic E."/>
            <person name="Chapman J."/>
            <person name="Putnam N.H."/>
            <person name="Hellsten U."/>
            <person name="Kawashima T."/>
            <person name="Kuo A."/>
            <person name="Mitros T."/>
            <person name="Salamov A."/>
            <person name="Carpenter M.L."/>
            <person name="Signorovitch A.Y."/>
            <person name="Moreno M.A."/>
            <person name="Kamm K."/>
            <person name="Grimwood J."/>
            <person name="Schmutz J."/>
            <person name="Shapiro H."/>
            <person name="Grigoriev I.V."/>
            <person name="Buss L.W."/>
            <person name="Schierwater B."/>
            <person name="Dellaporta S.L."/>
            <person name="Rokhsar D.S."/>
        </authorList>
    </citation>
    <scope>NUCLEOTIDE SEQUENCE [LARGE SCALE GENOMIC DNA]</scope>
    <source>
        <strain evidence="10 11">Grell-BS-1999</strain>
    </source>
</reference>
<dbReference type="SMART" id="SM00181">
    <property type="entry name" value="EGF"/>
    <property type="match status" value="2"/>
</dbReference>
<dbReference type="PROSITE" id="PS50026">
    <property type="entry name" value="EGF_3"/>
    <property type="match status" value="2"/>
</dbReference>
<dbReference type="SUPFAM" id="SSF57196">
    <property type="entry name" value="EGF/Laminin"/>
    <property type="match status" value="1"/>
</dbReference>
<evidence type="ECO:0000256" key="2">
    <source>
        <dbReference type="ARBA" id="ARBA00022729"/>
    </source>
</evidence>
<proteinExistence type="predicted"/>
<dbReference type="RefSeq" id="XP_002118355.1">
    <property type="nucleotide sequence ID" value="XM_002118319.1"/>
</dbReference>
<dbReference type="Proteomes" id="UP000009022">
    <property type="component" value="Unassembled WGS sequence"/>
</dbReference>
<gene>
    <name evidence="10" type="ORF">TRIADDRAFT_62391</name>
</gene>
<feature type="domain" description="EGF-like" evidence="9">
    <location>
        <begin position="12"/>
        <end position="56"/>
    </location>
</feature>
<evidence type="ECO:0000256" key="5">
    <source>
        <dbReference type="ARBA" id="ARBA00023157"/>
    </source>
</evidence>
<keyword evidence="8" id="KW-1133">Transmembrane helix</keyword>
<feature type="transmembrane region" description="Helical" evidence="8">
    <location>
        <begin position="154"/>
        <end position="177"/>
    </location>
</feature>
<feature type="domain" description="EGF-like" evidence="9">
    <location>
        <begin position="57"/>
        <end position="100"/>
    </location>
</feature>
<dbReference type="HOGENOM" id="CLU_1519790_0_0_1"/>
<keyword evidence="5" id="KW-1015">Disulfide bond</keyword>
<dbReference type="EMBL" id="DS985282">
    <property type="protein sequence ID" value="EDV19177.1"/>
    <property type="molecule type" value="Genomic_DNA"/>
</dbReference>
<evidence type="ECO:0000256" key="1">
    <source>
        <dbReference type="ARBA" id="ARBA00022536"/>
    </source>
</evidence>
<dbReference type="CDD" id="cd00054">
    <property type="entry name" value="EGF_CA"/>
    <property type="match status" value="1"/>
</dbReference>
<evidence type="ECO:0000313" key="10">
    <source>
        <dbReference type="EMBL" id="EDV19177.1"/>
    </source>
</evidence>
<dbReference type="InParanoid" id="B3SDN4"/>
<name>B3SDN4_TRIAD</name>